<reference evidence="1" key="2">
    <citation type="journal article" date="2024" name="Plant">
        <title>Genomic evolution and insights into agronomic trait innovations of Sesamum species.</title>
        <authorList>
            <person name="Miao H."/>
            <person name="Wang L."/>
            <person name="Qu L."/>
            <person name="Liu H."/>
            <person name="Sun Y."/>
            <person name="Le M."/>
            <person name="Wang Q."/>
            <person name="Wei S."/>
            <person name="Zheng Y."/>
            <person name="Lin W."/>
            <person name="Duan Y."/>
            <person name="Cao H."/>
            <person name="Xiong S."/>
            <person name="Wang X."/>
            <person name="Wei L."/>
            <person name="Li C."/>
            <person name="Ma Q."/>
            <person name="Ju M."/>
            <person name="Zhao R."/>
            <person name="Li G."/>
            <person name="Mu C."/>
            <person name="Tian Q."/>
            <person name="Mei H."/>
            <person name="Zhang T."/>
            <person name="Gao T."/>
            <person name="Zhang H."/>
        </authorList>
    </citation>
    <scope>NUCLEOTIDE SEQUENCE</scope>
    <source>
        <strain evidence="1">G02</strain>
    </source>
</reference>
<feature type="non-terminal residue" evidence="1">
    <location>
        <position position="154"/>
    </location>
</feature>
<dbReference type="EMBL" id="JACGWJ010000018">
    <property type="protein sequence ID" value="KAL0349485.1"/>
    <property type="molecule type" value="Genomic_DNA"/>
</dbReference>
<proteinExistence type="predicted"/>
<comment type="caution">
    <text evidence="1">The sequence shown here is derived from an EMBL/GenBank/DDBJ whole genome shotgun (WGS) entry which is preliminary data.</text>
</comment>
<protein>
    <submittedName>
        <fullName evidence="1">Uncharacterized protein</fullName>
    </submittedName>
</protein>
<reference evidence="1" key="1">
    <citation type="submission" date="2020-06" db="EMBL/GenBank/DDBJ databases">
        <authorList>
            <person name="Li T."/>
            <person name="Hu X."/>
            <person name="Zhang T."/>
            <person name="Song X."/>
            <person name="Zhang H."/>
            <person name="Dai N."/>
            <person name="Sheng W."/>
            <person name="Hou X."/>
            <person name="Wei L."/>
        </authorList>
    </citation>
    <scope>NUCLEOTIDE SEQUENCE</scope>
    <source>
        <strain evidence="1">G02</strain>
        <tissue evidence="1">Leaf</tissue>
    </source>
</reference>
<dbReference type="AlphaFoldDB" id="A0AAW2P036"/>
<gene>
    <name evidence="1" type="ORF">Sradi_4097700</name>
</gene>
<organism evidence="1">
    <name type="scientific">Sesamum radiatum</name>
    <name type="common">Black benniseed</name>
    <dbReference type="NCBI Taxonomy" id="300843"/>
    <lineage>
        <taxon>Eukaryota</taxon>
        <taxon>Viridiplantae</taxon>
        <taxon>Streptophyta</taxon>
        <taxon>Embryophyta</taxon>
        <taxon>Tracheophyta</taxon>
        <taxon>Spermatophyta</taxon>
        <taxon>Magnoliopsida</taxon>
        <taxon>eudicotyledons</taxon>
        <taxon>Gunneridae</taxon>
        <taxon>Pentapetalae</taxon>
        <taxon>asterids</taxon>
        <taxon>lamiids</taxon>
        <taxon>Lamiales</taxon>
        <taxon>Pedaliaceae</taxon>
        <taxon>Sesamum</taxon>
    </lineage>
</organism>
<name>A0AAW2P036_SESRA</name>
<sequence>MTRSSGGELMQYNPKIKRTFHQQKNTIERGENSGDTDIEEQLAIFETTMEIMRAIEKSMMEYSLSTANGMIFSIAKPTVEANNFKIKPAIIEIIRTSVQFFGLHDKDPNKNLANFLEICDIFKFNGVSDDAIRLELFHSHYVIPLKIGFNLYLL</sequence>
<evidence type="ECO:0000313" key="1">
    <source>
        <dbReference type="EMBL" id="KAL0349485.1"/>
    </source>
</evidence>
<accession>A0AAW2P036</accession>